<dbReference type="Proteomes" id="UP000218267">
    <property type="component" value="Chromosome"/>
</dbReference>
<evidence type="ECO:0000256" key="2">
    <source>
        <dbReference type="SAM" id="MobiDB-lite"/>
    </source>
</evidence>
<evidence type="ECO:0000313" key="4">
    <source>
        <dbReference type="EMBL" id="BAX80160.1"/>
    </source>
</evidence>
<feature type="region of interest" description="Disordered" evidence="2">
    <location>
        <begin position="913"/>
        <end position="935"/>
    </location>
</feature>
<dbReference type="AlphaFoldDB" id="A0A1Y1CIQ7"/>
<dbReference type="EMBL" id="AP018042">
    <property type="protein sequence ID" value="BAX80160.1"/>
    <property type="molecule type" value="Genomic_DNA"/>
</dbReference>
<feature type="coiled-coil region" evidence="1">
    <location>
        <begin position="545"/>
        <end position="607"/>
    </location>
</feature>
<accession>A0A1Y1CIQ7</accession>
<keyword evidence="3" id="KW-1133">Transmembrane helix</keyword>
<keyword evidence="5" id="KW-1185">Reference proteome</keyword>
<feature type="transmembrane region" description="Helical" evidence="3">
    <location>
        <begin position="24"/>
        <end position="45"/>
    </location>
</feature>
<dbReference type="RefSeq" id="WP_096429029.1">
    <property type="nucleotide sequence ID" value="NZ_AP018042.1"/>
</dbReference>
<evidence type="ECO:0008006" key="6">
    <source>
        <dbReference type="Google" id="ProtNLM"/>
    </source>
</evidence>
<organism evidence="4 5">
    <name type="scientific">Labilibaculum antarcticum</name>
    <dbReference type="NCBI Taxonomy" id="1717717"/>
    <lineage>
        <taxon>Bacteria</taxon>
        <taxon>Pseudomonadati</taxon>
        <taxon>Bacteroidota</taxon>
        <taxon>Bacteroidia</taxon>
        <taxon>Marinilabiliales</taxon>
        <taxon>Marinifilaceae</taxon>
        <taxon>Labilibaculum</taxon>
    </lineage>
</organism>
<feature type="transmembrane region" description="Helical" evidence="3">
    <location>
        <begin position="57"/>
        <end position="83"/>
    </location>
</feature>
<name>A0A1Y1CIQ7_9BACT</name>
<dbReference type="OrthoDB" id="9812498at2"/>
<feature type="transmembrane region" description="Helical" evidence="3">
    <location>
        <begin position="158"/>
        <end position="176"/>
    </location>
</feature>
<evidence type="ECO:0000313" key="5">
    <source>
        <dbReference type="Proteomes" id="UP000218267"/>
    </source>
</evidence>
<dbReference type="KEGG" id="mbas:ALGA_1786"/>
<gene>
    <name evidence="4" type="ORF">ALGA_1786</name>
</gene>
<proteinExistence type="predicted"/>
<sequence>MNSSQEIFIGKLDRFIRKYYQNQLLRGSILSIVLILTYFLIVSYTEYLLYFSVPVRTFLAAFSILVFSVMLIKLIILPTIGLFQIGKRISYRQAIEIITRYFPDLQDRLVNTLELTELSAKSESTKDSLLMASISQRMESIRLIPFRKAISFKSNISYLKYMLIVLTAIIGTYIFLPDMYSSSANRLVHFRKEFIAPADFKFVLDQQHMKVVRGSNFLLKVHTEGKYVPSDVYLVSEGNEFLLKKEGNNGFSYLFRNVNNDVSFYLKAGKVVSLTYQLELLLKPGIKSFELSVNSPSYTKIAERKEQNLGDISVPEGASLQWTIEGEDTNEVQLIFSYTLNHLDTKKDGDAFSFSKKFFKKNAYKILLSNQHFDKQLFANYTVDVIPDLYPQIQVSSIQDSVLTTGYYFKGILKDDYGFSKLRFCYLINDQLPIYIPITISRQLSSQEFYFAFDFATVDISEGIQVQYYFEVFDNDEVNKPKMTRSEHFSLLIPDSKQLYDLNTNIQDSISNRIEKGIDLSQSIQEDIKRLQKNFLDGTGDKWQQQQMFQQIESKKKELDELLNTIKNENLKKNQLMNSLGEKDALLLEKQKQIEKLLENVMDDELQKLFEEFNKLAEDFKSDDLNKLGNQLNMSFEDFQKQMDRNLSLLERYDIETRMSKIIERIDKIADNQEDISTLGRKQDEKMNSQQLKDTQKWKDLEKDLENLLEKNSGISDPYQFQNPSEDLQEISEMMEESENLLEEGKNAKASKNMKATSKKQKALAQKLNNNLSQSVGAQLTVDIDNLIRLLNNLMEFSFQQEALLTDYKTVDYRNPLFVKVIEEQGELKEEYLLIQDSLLSLSAHSPQVAALIGNRIFDISNYLDQVLEEANNRRKIQANITQQKVLTEVNELSLFLSEALKQLMEQMANAMPGDQIGDKKGGKPSFSGMRSEQQSLKKMLEEMINEMKSGNGKKSSSEKLGKFLQKQEMFKQSLSEMMQKGGVGDETENILREIMKMIDQTELDLSNFSINSNTVNRQNRIISRLLEAENAHREKDFDKKRESNSGNIIKLSNPIEIFEYKRVRTDFEGLFDDSYVKMLDYYNKLYLDYMIKINND</sequence>
<reference evidence="5" key="2">
    <citation type="journal article" date="2020" name="Antonie Van Leeuwenhoek">
        <title>Labilibaculum antarcticum sp. nov., a novel facultative anaerobic, psychrotorelant bacterium isolated from marine sediment of Antarctica.</title>
        <authorList>
            <person name="Watanabe M."/>
            <person name="Kojima H."/>
            <person name="Fukui M."/>
        </authorList>
    </citation>
    <scope>NUCLEOTIDE SEQUENCE [LARGE SCALE GENOMIC DNA]</scope>
    <source>
        <strain evidence="5">SPP2</strain>
    </source>
</reference>
<evidence type="ECO:0000256" key="3">
    <source>
        <dbReference type="SAM" id="Phobius"/>
    </source>
</evidence>
<keyword evidence="3" id="KW-0812">Transmembrane</keyword>
<keyword evidence="3" id="KW-0472">Membrane</keyword>
<evidence type="ECO:0000256" key="1">
    <source>
        <dbReference type="SAM" id="Coils"/>
    </source>
</evidence>
<protein>
    <recommendedName>
        <fullName evidence="6">ATPase</fullName>
    </recommendedName>
</protein>
<keyword evidence="1" id="KW-0175">Coiled coil</keyword>
<reference evidence="4 5" key="1">
    <citation type="journal article" date="2018" name="Mar. Genomics">
        <title>Complete genome sequence of Marinifilaceae bacterium strain SPP2, isolated from the Antarctic marine sediment.</title>
        <authorList>
            <person name="Watanabe M."/>
            <person name="Kojima H."/>
            <person name="Fukui M."/>
        </authorList>
    </citation>
    <scope>NUCLEOTIDE SEQUENCE [LARGE SCALE GENOMIC DNA]</scope>
    <source>
        <strain evidence="4 5">SPP2</strain>
    </source>
</reference>